<reference evidence="2 3" key="1">
    <citation type="submission" date="2020-10" db="EMBL/GenBank/DDBJ databases">
        <title>Phylogeny of dyella-like bacteria.</title>
        <authorList>
            <person name="Fu J."/>
        </authorList>
    </citation>
    <scope>NUCLEOTIDE SEQUENCE [LARGE SCALE GENOMIC DNA]</scope>
    <source>
        <strain evidence="2 3">JP1</strain>
    </source>
</reference>
<protein>
    <recommendedName>
        <fullName evidence="4">DUF2868 domain-containing protein</fullName>
    </recommendedName>
</protein>
<keyword evidence="1" id="KW-0812">Transmembrane</keyword>
<evidence type="ECO:0000313" key="2">
    <source>
        <dbReference type="EMBL" id="MFK2900446.1"/>
    </source>
</evidence>
<accession>A0ABW8JJN4</accession>
<keyword evidence="3" id="KW-1185">Reference proteome</keyword>
<proteinExistence type="predicted"/>
<organism evidence="2 3">
    <name type="scientific">Dyella jejuensis</name>
    <dbReference type="NCBI Taxonomy" id="1432009"/>
    <lineage>
        <taxon>Bacteria</taxon>
        <taxon>Pseudomonadati</taxon>
        <taxon>Pseudomonadota</taxon>
        <taxon>Gammaproteobacteria</taxon>
        <taxon>Lysobacterales</taxon>
        <taxon>Rhodanobacteraceae</taxon>
        <taxon>Dyella</taxon>
    </lineage>
</organism>
<sequence>MNQQPPAPRDEDVEHEWMLQEQALQAERLNLDARGDDALHRYRLVARALRRPLDENLPTDFACRTALQAHRHATSGMRLELWLSWAMLGVWIALLLVLMAVYGGAWLSLLRPALPLRAMTNPWLIALTVAVALPVALEQALRRKEA</sequence>
<evidence type="ECO:0008006" key="4">
    <source>
        <dbReference type="Google" id="ProtNLM"/>
    </source>
</evidence>
<evidence type="ECO:0000256" key="1">
    <source>
        <dbReference type="SAM" id="Phobius"/>
    </source>
</evidence>
<comment type="caution">
    <text evidence="2">The sequence shown here is derived from an EMBL/GenBank/DDBJ whole genome shotgun (WGS) entry which is preliminary data.</text>
</comment>
<name>A0ABW8JJN4_9GAMM</name>
<feature type="transmembrane region" description="Helical" evidence="1">
    <location>
        <begin position="123"/>
        <end position="141"/>
    </location>
</feature>
<dbReference type="EMBL" id="JADIKJ010000009">
    <property type="protein sequence ID" value="MFK2900446.1"/>
    <property type="molecule type" value="Genomic_DNA"/>
</dbReference>
<dbReference type="Proteomes" id="UP001620461">
    <property type="component" value="Unassembled WGS sequence"/>
</dbReference>
<keyword evidence="1" id="KW-0472">Membrane</keyword>
<gene>
    <name evidence="2" type="ORF">ISP15_08870</name>
</gene>
<keyword evidence="1" id="KW-1133">Transmembrane helix</keyword>
<feature type="transmembrane region" description="Helical" evidence="1">
    <location>
        <begin position="81"/>
        <end position="103"/>
    </location>
</feature>
<evidence type="ECO:0000313" key="3">
    <source>
        <dbReference type="Proteomes" id="UP001620461"/>
    </source>
</evidence>
<dbReference type="RefSeq" id="WP_404546912.1">
    <property type="nucleotide sequence ID" value="NZ_JADIKJ010000009.1"/>
</dbReference>